<keyword evidence="3" id="KW-1185">Reference proteome</keyword>
<feature type="region of interest" description="Disordered" evidence="1">
    <location>
        <begin position="1"/>
        <end position="26"/>
    </location>
</feature>
<evidence type="ECO:0000256" key="1">
    <source>
        <dbReference type="SAM" id="MobiDB-lite"/>
    </source>
</evidence>
<accession>A0A4S3IZL8</accession>
<name>A0A4S3IZL8_9EURO</name>
<gene>
    <name evidence="2" type="ORF">EYZ11_012776</name>
</gene>
<dbReference type="Proteomes" id="UP000308092">
    <property type="component" value="Unassembled WGS sequence"/>
</dbReference>
<organism evidence="2 3">
    <name type="scientific">Aspergillus tanneri</name>
    <dbReference type="NCBI Taxonomy" id="1220188"/>
    <lineage>
        <taxon>Eukaryota</taxon>
        <taxon>Fungi</taxon>
        <taxon>Dikarya</taxon>
        <taxon>Ascomycota</taxon>
        <taxon>Pezizomycotina</taxon>
        <taxon>Eurotiomycetes</taxon>
        <taxon>Eurotiomycetidae</taxon>
        <taxon>Eurotiales</taxon>
        <taxon>Aspergillaceae</taxon>
        <taxon>Aspergillus</taxon>
        <taxon>Aspergillus subgen. Circumdati</taxon>
    </lineage>
</organism>
<protein>
    <submittedName>
        <fullName evidence="2">Uncharacterized protein</fullName>
    </submittedName>
</protein>
<dbReference type="AlphaFoldDB" id="A0A4S3IZL8"/>
<dbReference type="VEuPathDB" id="FungiDB:EYZ11_012776"/>
<dbReference type="EMBL" id="SOSA01001047">
    <property type="protein sequence ID" value="THC87775.1"/>
    <property type="molecule type" value="Genomic_DNA"/>
</dbReference>
<sequence length="62" mass="6776">MPNLMVVQHATPPSIDNPKREAAQYPHKDSISRLLTTTEFSDTCTCLIVKSSSSGGDNKTVR</sequence>
<feature type="compositionally biased region" description="Basic and acidic residues" evidence="1">
    <location>
        <begin position="17"/>
        <end position="26"/>
    </location>
</feature>
<evidence type="ECO:0000313" key="3">
    <source>
        <dbReference type="Proteomes" id="UP000308092"/>
    </source>
</evidence>
<reference evidence="2 3" key="1">
    <citation type="submission" date="2019-03" db="EMBL/GenBank/DDBJ databases">
        <title>The genome sequence of a newly discovered highly antifungal drug resistant Aspergillus species, Aspergillus tanneri NIH 1004.</title>
        <authorList>
            <person name="Mounaud S."/>
            <person name="Singh I."/>
            <person name="Joardar V."/>
            <person name="Pakala S."/>
            <person name="Pakala S."/>
            <person name="Venepally P."/>
            <person name="Hoover J."/>
            <person name="Nierman W."/>
            <person name="Chung J."/>
            <person name="Losada L."/>
        </authorList>
    </citation>
    <scope>NUCLEOTIDE SEQUENCE [LARGE SCALE GENOMIC DNA]</scope>
    <source>
        <strain evidence="2 3">NIH1004</strain>
    </source>
</reference>
<proteinExistence type="predicted"/>
<evidence type="ECO:0000313" key="2">
    <source>
        <dbReference type="EMBL" id="THC87775.1"/>
    </source>
</evidence>
<comment type="caution">
    <text evidence="2">The sequence shown here is derived from an EMBL/GenBank/DDBJ whole genome shotgun (WGS) entry which is preliminary data.</text>
</comment>